<dbReference type="Proteomes" id="UP000265520">
    <property type="component" value="Unassembled WGS sequence"/>
</dbReference>
<name>A0A392VD61_9FABA</name>
<dbReference type="AlphaFoldDB" id="A0A392VD61"/>
<evidence type="ECO:0000256" key="1">
    <source>
        <dbReference type="SAM" id="MobiDB-lite"/>
    </source>
</evidence>
<sequence length="41" mass="4497">GFSGGRSGLGNSKREKTPEEWGGEIVGIRTRQERSFCACPR</sequence>
<comment type="caution">
    <text evidence="2">The sequence shown here is derived from an EMBL/GenBank/DDBJ whole genome shotgun (WGS) entry which is preliminary data.</text>
</comment>
<keyword evidence="3" id="KW-1185">Reference proteome</keyword>
<organism evidence="2 3">
    <name type="scientific">Trifolium medium</name>
    <dbReference type="NCBI Taxonomy" id="97028"/>
    <lineage>
        <taxon>Eukaryota</taxon>
        <taxon>Viridiplantae</taxon>
        <taxon>Streptophyta</taxon>
        <taxon>Embryophyta</taxon>
        <taxon>Tracheophyta</taxon>
        <taxon>Spermatophyta</taxon>
        <taxon>Magnoliopsida</taxon>
        <taxon>eudicotyledons</taxon>
        <taxon>Gunneridae</taxon>
        <taxon>Pentapetalae</taxon>
        <taxon>rosids</taxon>
        <taxon>fabids</taxon>
        <taxon>Fabales</taxon>
        <taxon>Fabaceae</taxon>
        <taxon>Papilionoideae</taxon>
        <taxon>50 kb inversion clade</taxon>
        <taxon>NPAAA clade</taxon>
        <taxon>Hologalegina</taxon>
        <taxon>IRL clade</taxon>
        <taxon>Trifolieae</taxon>
        <taxon>Trifolium</taxon>
    </lineage>
</organism>
<evidence type="ECO:0000313" key="3">
    <source>
        <dbReference type="Proteomes" id="UP000265520"/>
    </source>
</evidence>
<evidence type="ECO:0000313" key="2">
    <source>
        <dbReference type="EMBL" id="MCI86324.1"/>
    </source>
</evidence>
<accession>A0A392VD61</accession>
<feature type="region of interest" description="Disordered" evidence="1">
    <location>
        <begin position="1"/>
        <end position="23"/>
    </location>
</feature>
<reference evidence="2 3" key="1">
    <citation type="journal article" date="2018" name="Front. Plant Sci.">
        <title>Red Clover (Trifolium pratense) and Zigzag Clover (T. medium) - A Picture of Genomic Similarities and Differences.</title>
        <authorList>
            <person name="Dluhosova J."/>
            <person name="Istvanek J."/>
            <person name="Nedelnik J."/>
            <person name="Repkova J."/>
        </authorList>
    </citation>
    <scope>NUCLEOTIDE SEQUENCE [LARGE SCALE GENOMIC DNA]</scope>
    <source>
        <strain evidence="3">cv. 10/8</strain>
        <tissue evidence="2">Leaf</tissue>
    </source>
</reference>
<feature type="non-terminal residue" evidence="2">
    <location>
        <position position="1"/>
    </location>
</feature>
<protein>
    <submittedName>
        <fullName evidence="2">Uncharacterized protein</fullName>
    </submittedName>
</protein>
<dbReference type="EMBL" id="LXQA011137285">
    <property type="protein sequence ID" value="MCI86324.1"/>
    <property type="molecule type" value="Genomic_DNA"/>
</dbReference>
<proteinExistence type="predicted"/>